<dbReference type="PROSITE" id="PS50005">
    <property type="entry name" value="TPR"/>
    <property type="match status" value="6"/>
</dbReference>
<dbReference type="OrthoDB" id="101857at2"/>
<feature type="repeat" description="TPR" evidence="8">
    <location>
        <begin position="14"/>
        <end position="47"/>
    </location>
</feature>
<dbReference type="InterPro" id="IPR029489">
    <property type="entry name" value="OGT/SEC/SPY_C"/>
</dbReference>
<dbReference type="Pfam" id="PF14559">
    <property type="entry name" value="TPR_19"/>
    <property type="match status" value="1"/>
</dbReference>
<dbReference type="SMART" id="SM00028">
    <property type="entry name" value="TPR"/>
    <property type="match status" value="7"/>
</dbReference>
<dbReference type="SUPFAM" id="SSF48452">
    <property type="entry name" value="TPR-like"/>
    <property type="match status" value="2"/>
</dbReference>
<feature type="repeat" description="TPR" evidence="8">
    <location>
        <begin position="149"/>
        <end position="182"/>
    </location>
</feature>
<gene>
    <name evidence="11" type="ORF">D7S89_19935</name>
</gene>
<evidence type="ECO:0000313" key="11">
    <source>
        <dbReference type="EMBL" id="RKP45608.1"/>
    </source>
</evidence>
<keyword evidence="6" id="KW-0677">Repeat</keyword>
<dbReference type="InterPro" id="IPR051939">
    <property type="entry name" value="Glycosyltr_41/O-GlcNAc_trsf"/>
</dbReference>
<proteinExistence type="inferred from homology"/>
<evidence type="ECO:0000256" key="4">
    <source>
        <dbReference type="ARBA" id="ARBA00022676"/>
    </source>
</evidence>
<name>A0A494X4G9_9BURK</name>
<accession>A0A494X4G9</accession>
<organism evidence="11 12">
    <name type="scientific">Trinickia fusca</name>
    <dbReference type="NCBI Taxonomy" id="2419777"/>
    <lineage>
        <taxon>Bacteria</taxon>
        <taxon>Pseudomonadati</taxon>
        <taxon>Pseudomonadota</taxon>
        <taxon>Betaproteobacteria</taxon>
        <taxon>Burkholderiales</taxon>
        <taxon>Burkholderiaceae</taxon>
        <taxon>Trinickia</taxon>
    </lineage>
</organism>
<dbReference type="Pfam" id="PF13844">
    <property type="entry name" value="Glyco_transf_41"/>
    <property type="match status" value="2"/>
</dbReference>
<keyword evidence="7 8" id="KW-0802">TPR repeat</keyword>
<feature type="region of interest" description="Disordered" evidence="9">
    <location>
        <begin position="672"/>
        <end position="704"/>
    </location>
</feature>
<keyword evidence="5" id="KW-0808">Transferase</keyword>
<keyword evidence="4" id="KW-0328">Glycosyltransferase</keyword>
<dbReference type="RefSeq" id="WP_121280258.1">
    <property type="nucleotide sequence ID" value="NZ_RBZV01000009.1"/>
</dbReference>
<dbReference type="SUPFAM" id="SSF53756">
    <property type="entry name" value="UDP-Glycosyltransferase/glycogen phosphorylase"/>
    <property type="match status" value="1"/>
</dbReference>
<dbReference type="Gene3D" id="3.40.50.11380">
    <property type="match status" value="1"/>
</dbReference>
<dbReference type="Pfam" id="PF13414">
    <property type="entry name" value="TPR_11"/>
    <property type="match status" value="1"/>
</dbReference>
<feature type="repeat" description="TPR" evidence="8">
    <location>
        <begin position="217"/>
        <end position="250"/>
    </location>
</feature>
<feature type="domain" description="O-GlcNAc transferase C-terminal" evidence="10">
    <location>
        <begin position="473"/>
        <end position="646"/>
    </location>
</feature>
<comment type="caution">
    <text evidence="11">The sequence shown here is derived from an EMBL/GenBank/DDBJ whole genome shotgun (WGS) entry which is preliminary data.</text>
</comment>
<evidence type="ECO:0000256" key="1">
    <source>
        <dbReference type="ARBA" id="ARBA00004922"/>
    </source>
</evidence>
<dbReference type="PANTHER" id="PTHR44835:SF1">
    <property type="entry name" value="PROTEIN O-GLCNAC TRANSFERASE"/>
    <property type="match status" value="1"/>
</dbReference>
<feature type="repeat" description="TPR" evidence="8">
    <location>
        <begin position="115"/>
        <end position="148"/>
    </location>
</feature>
<feature type="repeat" description="TPR" evidence="8">
    <location>
        <begin position="48"/>
        <end position="81"/>
    </location>
</feature>
<evidence type="ECO:0000256" key="8">
    <source>
        <dbReference type="PROSITE-ProRule" id="PRU00339"/>
    </source>
</evidence>
<evidence type="ECO:0000256" key="3">
    <source>
        <dbReference type="ARBA" id="ARBA00011970"/>
    </source>
</evidence>
<dbReference type="PANTHER" id="PTHR44835">
    <property type="entry name" value="UDP-N-ACETYLGLUCOSAMINE--PEPTIDE N-ACETYLGLUCOSAMINYLTRANSFERASE SPINDLY-RELATED"/>
    <property type="match status" value="1"/>
</dbReference>
<dbReference type="AlphaFoldDB" id="A0A494X4G9"/>
<dbReference type="EC" id="2.4.1.255" evidence="3"/>
<dbReference type="InterPro" id="IPR011990">
    <property type="entry name" value="TPR-like_helical_dom_sf"/>
</dbReference>
<sequence length="704" mass="77146">MTPPLHVPGTTQEAACTVDAGLAHHHAGRLDQARAHYEQALALMPQHADALHLLGVVAMQQQRYADALDLIGRAIEISPQSTYFDNLGNALRGWGKLAAAAESHQQAIALDARNFRAHNNLGNVLHQMRLPAAAAASFRTAVELNPNFAEAQSNLGNVLRELGDWTTAETHCRRAIALNPAFGEAHNNLGNALKQQGRLLEAVQCYERAQQLMPHEPQVPLNLGIVKREMGFHDAAIACFREALLLRPGSCEVWSNLLFSLSFSQDTLPADYLAEARRFGELVGRHVQPYTDWCIDEQADAPLRIGFVSGDFRAHPVGYFLESVLGELDRSRVQLYAYSTRLYEDAVTERLKPHFASWRSLVELDDAAAARTIRDDGIQILVDLAGHTDANRLTVFAYKSAPVQMSWLGYFASTGLATIDYVLGDQWVLPPDEATHFVERAWRVPQGYLCFTPPEPAVAIAPAAGAASRPFTFGCFSDLVKVNERVVAVWARILHCVPDAQLFLKAQQLGDAAQREATLARFAEHGIEAERIVMEGASPRADYLDAYNRVDITLSPFPYPGGTTTAESLWMGVPVLCRRGDRFLGHLCESVVQSVGLGEWIAADEHDYVAKALAFAGQRAQLAASRKALRARVLASSLCDATRFARMLESEFAAMWQAYRRGGERDVSVEVDAPSGDEAPSQGGGPSLRRPVQGTAVTFVTARP</sequence>
<evidence type="ECO:0000256" key="7">
    <source>
        <dbReference type="ARBA" id="ARBA00022803"/>
    </source>
</evidence>
<keyword evidence="12" id="KW-1185">Reference proteome</keyword>
<dbReference type="EMBL" id="RBZV01000009">
    <property type="protein sequence ID" value="RKP45608.1"/>
    <property type="molecule type" value="Genomic_DNA"/>
</dbReference>
<comment type="pathway">
    <text evidence="1">Protein modification; protein glycosylation.</text>
</comment>
<evidence type="ECO:0000259" key="10">
    <source>
        <dbReference type="Pfam" id="PF13844"/>
    </source>
</evidence>
<dbReference type="Proteomes" id="UP000280434">
    <property type="component" value="Unassembled WGS sequence"/>
</dbReference>
<feature type="domain" description="O-GlcNAc transferase C-terminal" evidence="10">
    <location>
        <begin position="289"/>
        <end position="448"/>
    </location>
</feature>
<protein>
    <recommendedName>
        <fullName evidence="3">protein O-GlcNAc transferase</fullName>
        <ecNumber evidence="3">2.4.1.255</ecNumber>
    </recommendedName>
</protein>
<reference evidence="11 12" key="1">
    <citation type="submission" date="2018-10" db="EMBL/GenBank/DDBJ databases">
        <title>Paraburkholderia sp. 7MK8-2, isolated from soil.</title>
        <authorList>
            <person name="Gao Z.-H."/>
            <person name="Qiu L.-H."/>
        </authorList>
    </citation>
    <scope>NUCLEOTIDE SEQUENCE [LARGE SCALE GENOMIC DNA]</scope>
    <source>
        <strain evidence="11 12">7MK8-2</strain>
    </source>
</reference>
<dbReference type="GO" id="GO:0097363">
    <property type="term" value="F:protein O-acetylglucosaminyltransferase activity"/>
    <property type="evidence" value="ECO:0007669"/>
    <property type="project" value="UniProtKB-EC"/>
</dbReference>
<dbReference type="Pfam" id="PF13424">
    <property type="entry name" value="TPR_12"/>
    <property type="match status" value="1"/>
</dbReference>
<evidence type="ECO:0000256" key="2">
    <source>
        <dbReference type="ARBA" id="ARBA00005386"/>
    </source>
</evidence>
<dbReference type="Gene3D" id="1.25.40.10">
    <property type="entry name" value="Tetratricopeptide repeat domain"/>
    <property type="match status" value="3"/>
</dbReference>
<dbReference type="InterPro" id="IPR019734">
    <property type="entry name" value="TPR_rpt"/>
</dbReference>
<evidence type="ECO:0000313" key="12">
    <source>
        <dbReference type="Proteomes" id="UP000280434"/>
    </source>
</evidence>
<evidence type="ECO:0000256" key="6">
    <source>
        <dbReference type="ARBA" id="ARBA00022737"/>
    </source>
</evidence>
<evidence type="ECO:0000256" key="5">
    <source>
        <dbReference type="ARBA" id="ARBA00022679"/>
    </source>
</evidence>
<evidence type="ECO:0000256" key="9">
    <source>
        <dbReference type="SAM" id="MobiDB-lite"/>
    </source>
</evidence>
<dbReference type="Gene3D" id="3.40.50.2000">
    <property type="entry name" value="Glycogen Phosphorylase B"/>
    <property type="match status" value="1"/>
</dbReference>
<feature type="repeat" description="TPR" evidence="8">
    <location>
        <begin position="183"/>
        <end position="216"/>
    </location>
</feature>
<comment type="similarity">
    <text evidence="2">Belongs to the glycosyltransferase 41 family. O-GlcNAc transferase subfamily.</text>
</comment>